<sequence length="220" mass="22301">MRRNGKFLPLLGATGLLLGAALTGCSDSGGGSGPGSDSESASPKKSASESASASPSGSASASGSAPASVRNGLKALDTGEKDVQGGTAFDLERDDDGSHQWDLKVATEDGKQFDLRISEDGGKVTQKREDTTPDDDVSKLKGAEVTAQKAVHIASGRHKGEDLASLEIDQDAQGTLIWQVNTVKGDGGGDGASADADDAAENETLIDARTGKVTGQKADD</sequence>
<dbReference type="PROSITE" id="PS51257">
    <property type="entry name" value="PROKAR_LIPOPROTEIN"/>
    <property type="match status" value="1"/>
</dbReference>
<feature type="signal peptide" evidence="2">
    <location>
        <begin position="1"/>
        <end position="20"/>
    </location>
</feature>
<accession>A0A8T4IIA9</accession>
<name>A0A8T4IIA9_9ACTN</name>
<proteinExistence type="predicted"/>
<gene>
    <name evidence="4" type="ORF">KDA82_01745</name>
</gene>
<feature type="region of interest" description="Disordered" evidence="1">
    <location>
        <begin position="182"/>
        <end position="220"/>
    </location>
</feature>
<keyword evidence="5" id="KW-1185">Reference proteome</keyword>
<feature type="region of interest" description="Disordered" evidence="1">
    <location>
        <begin position="23"/>
        <end position="138"/>
    </location>
</feature>
<dbReference type="InterPro" id="IPR025711">
    <property type="entry name" value="PepSY"/>
</dbReference>
<organism evidence="4 5">
    <name type="scientific">Streptomyces daliensis</name>
    <dbReference type="NCBI Taxonomy" id="299421"/>
    <lineage>
        <taxon>Bacteria</taxon>
        <taxon>Bacillati</taxon>
        <taxon>Actinomycetota</taxon>
        <taxon>Actinomycetes</taxon>
        <taxon>Kitasatosporales</taxon>
        <taxon>Streptomycetaceae</taxon>
        <taxon>Streptomyces</taxon>
    </lineage>
</organism>
<evidence type="ECO:0000256" key="2">
    <source>
        <dbReference type="SAM" id="SignalP"/>
    </source>
</evidence>
<comment type="caution">
    <text evidence="4">The sequence shown here is derived from an EMBL/GenBank/DDBJ whole genome shotgun (WGS) entry which is preliminary data.</text>
</comment>
<evidence type="ECO:0000313" key="4">
    <source>
        <dbReference type="EMBL" id="MBR7671781.1"/>
    </source>
</evidence>
<feature type="domain" description="PepSY" evidence="3">
    <location>
        <begin position="145"/>
        <end position="216"/>
    </location>
</feature>
<reference evidence="4" key="1">
    <citation type="submission" date="2021-04" db="EMBL/GenBank/DDBJ databases">
        <title>Sequencing of actinobacteria type strains.</title>
        <authorList>
            <person name="Nguyen G.-S."/>
            <person name="Wentzel A."/>
        </authorList>
    </citation>
    <scope>NUCLEOTIDE SEQUENCE</scope>
    <source>
        <strain evidence="4">DSM 42095</strain>
    </source>
</reference>
<evidence type="ECO:0000256" key="1">
    <source>
        <dbReference type="SAM" id="MobiDB-lite"/>
    </source>
</evidence>
<feature type="compositionally biased region" description="Basic and acidic residues" evidence="1">
    <location>
        <begin position="96"/>
        <end position="138"/>
    </location>
</feature>
<dbReference type="EMBL" id="JAGSMN010000032">
    <property type="protein sequence ID" value="MBR7671781.1"/>
    <property type="molecule type" value="Genomic_DNA"/>
</dbReference>
<evidence type="ECO:0000259" key="3">
    <source>
        <dbReference type="Pfam" id="PF03413"/>
    </source>
</evidence>
<keyword evidence="2" id="KW-0732">Signal</keyword>
<dbReference type="Proteomes" id="UP000675554">
    <property type="component" value="Unassembled WGS sequence"/>
</dbReference>
<feature type="chain" id="PRO_5038657465" evidence="2">
    <location>
        <begin position="21"/>
        <end position="220"/>
    </location>
</feature>
<protein>
    <submittedName>
        <fullName evidence="4">PepSY domain-containing protein</fullName>
    </submittedName>
</protein>
<dbReference type="Gene3D" id="3.30.505.20">
    <property type="match status" value="1"/>
</dbReference>
<dbReference type="Gene3D" id="3.10.450.40">
    <property type="match status" value="1"/>
</dbReference>
<evidence type="ECO:0000313" key="5">
    <source>
        <dbReference type="Proteomes" id="UP000675554"/>
    </source>
</evidence>
<dbReference type="AlphaFoldDB" id="A0A8T4IIA9"/>
<feature type="compositionally biased region" description="Low complexity" evidence="1">
    <location>
        <begin position="35"/>
        <end position="68"/>
    </location>
</feature>
<dbReference type="Pfam" id="PF03413">
    <property type="entry name" value="PepSY"/>
    <property type="match status" value="1"/>
</dbReference>